<dbReference type="Proteomes" id="UP000265618">
    <property type="component" value="Unassembled WGS sequence"/>
</dbReference>
<dbReference type="EMBL" id="BDIP01001371">
    <property type="protein sequence ID" value="GIQ84261.1"/>
    <property type="molecule type" value="Genomic_DNA"/>
</dbReference>
<name>A0A9K3CXU1_9EUKA</name>
<feature type="domain" description="IQ motif and ubiquitin-like" evidence="2">
    <location>
        <begin position="288"/>
        <end position="413"/>
    </location>
</feature>
<sequence length="441" mass="49887">MEAGEPATIPTSPPHSSGAVRPSVSVDEGQQERPVSGGAPSSASASASTSVGVSGTAPMPEARPFYGGFRNKETGVEYYHACTQTEITRVLNRSARRIAHSRGEAYKRPTQLTRESQTRELGQAMQQTNREAAIQPPREDILPSAEGREVIGSATRYETSDAHEEKVYEAAIVVQSMWRRRLAMREYERLYLEREERETIEQEREQEQLDRMEAERLAEMTRRMHPRTRADFDLIRAELTDWLDQQRADIDAANFDPDQRHAALRLLLDKEVELLQRVELLRIEADKANSRDRITSFLDGMAAPLRWPLRDGSIVNVHTPYTQRAADLRDLHMALSTASPSTDTRLDTLLHVKWTVKEFDSALTRDIIALIDREADMLSRDRPAWTFKGMRKRLLALFLQFCECPDYNPSVLTQYEQDADTGMVHEGVGVDIPASRPGSAI</sequence>
<dbReference type="InterPro" id="IPR057887">
    <property type="entry name" value="IQUB_helical"/>
</dbReference>
<proteinExistence type="predicted"/>
<evidence type="ECO:0000313" key="3">
    <source>
        <dbReference type="EMBL" id="GIQ84261.1"/>
    </source>
</evidence>
<dbReference type="PANTHER" id="PTHR21074">
    <property type="entry name" value="IQ AND UBIQUITIN-LIKE DOMAIN-CONTAINING PROTEIN"/>
    <property type="match status" value="1"/>
</dbReference>
<comment type="caution">
    <text evidence="3">The sequence shown here is derived from an EMBL/GenBank/DDBJ whole genome shotgun (WGS) entry which is preliminary data.</text>
</comment>
<keyword evidence="4" id="KW-1185">Reference proteome</keyword>
<organism evidence="3 4">
    <name type="scientific">Kipferlia bialata</name>
    <dbReference type="NCBI Taxonomy" id="797122"/>
    <lineage>
        <taxon>Eukaryota</taxon>
        <taxon>Metamonada</taxon>
        <taxon>Carpediemonas-like organisms</taxon>
        <taxon>Kipferlia</taxon>
    </lineage>
</organism>
<gene>
    <name evidence="3" type="ORF">KIPB_005717</name>
</gene>
<dbReference type="AlphaFoldDB" id="A0A9K3CXU1"/>
<evidence type="ECO:0000256" key="1">
    <source>
        <dbReference type="SAM" id="MobiDB-lite"/>
    </source>
</evidence>
<protein>
    <recommendedName>
        <fullName evidence="2">IQ motif and ubiquitin-like domain-containing protein</fullName>
    </recommendedName>
</protein>
<evidence type="ECO:0000259" key="2">
    <source>
        <dbReference type="Pfam" id="PF25805"/>
    </source>
</evidence>
<dbReference type="PROSITE" id="PS50096">
    <property type="entry name" value="IQ"/>
    <property type="match status" value="1"/>
</dbReference>
<reference evidence="3 4" key="1">
    <citation type="journal article" date="2018" name="PLoS ONE">
        <title>The draft genome of Kipferlia bialata reveals reductive genome evolution in fornicate parasites.</title>
        <authorList>
            <person name="Tanifuji G."/>
            <person name="Takabayashi S."/>
            <person name="Kume K."/>
            <person name="Takagi M."/>
            <person name="Nakayama T."/>
            <person name="Kamikawa R."/>
            <person name="Inagaki Y."/>
            <person name="Hashimoto T."/>
        </authorList>
    </citation>
    <scope>NUCLEOTIDE SEQUENCE [LARGE SCALE GENOMIC DNA]</scope>
    <source>
        <strain evidence="3">NY0173</strain>
    </source>
</reference>
<feature type="compositionally biased region" description="Low complexity" evidence="1">
    <location>
        <begin position="34"/>
        <end position="57"/>
    </location>
</feature>
<evidence type="ECO:0000313" key="4">
    <source>
        <dbReference type="Proteomes" id="UP000265618"/>
    </source>
</evidence>
<dbReference type="Pfam" id="PF25805">
    <property type="entry name" value="IQUB"/>
    <property type="match status" value="1"/>
</dbReference>
<accession>A0A9K3CXU1</accession>
<dbReference type="PANTHER" id="PTHR21074:SF0">
    <property type="entry name" value="IQ AND UBIQUITIN-LIKE DOMAIN-CONTAINING PROTEIN"/>
    <property type="match status" value="1"/>
</dbReference>
<dbReference type="OrthoDB" id="10265862at2759"/>
<feature type="region of interest" description="Disordered" evidence="1">
    <location>
        <begin position="1"/>
        <end position="61"/>
    </location>
</feature>
<dbReference type="InterPro" id="IPR037695">
    <property type="entry name" value="IQUB"/>
</dbReference>